<keyword evidence="2" id="KW-1185">Reference proteome</keyword>
<evidence type="ECO:0000313" key="1">
    <source>
        <dbReference type="EMBL" id="KAI0055073.1"/>
    </source>
</evidence>
<name>A0ACB8SGR6_9AGAM</name>
<evidence type="ECO:0000313" key="2">
    <source>
        <dbReference type="Proteomes" id="UP000814140"/>
    </source>
</evidence>
<sequence>HRIGKVGRPNEVSHWQKRGRDYNKPPPINSLDEYAAAFRTWWSGLQPSWRGTEWPMKRERVAGETWQGTMKGGANGIVIVLIVLSWWAE</sequence>
<protein>
    <submittedName>
        <fullName evidence="1">Uncharacterized protein</fullName>
    </submittedName>
</protein>
<feature type="non-terminal residue" evidence="1">
    <location>
        <position position="89"/>
    </location>
</feature>
<reference evidence="1" key="2">
    <citation type="journal article" date="2022" name="New Phytol.">
        <title>Evolutionary transition to the ectomycorrhizal habit in the genomes of a hyperdiverse lineage of mushroom-forming fungi.</title>
        <authorList>
            <person name="Looney B."/>
            <person name="Miyauchi S."/>
            <person name="Morin E."/>
            <person name="Drula E."/>
            <person name="Courty P.E."/>
            <person name="Kohler A."/>
            <person name="Kuo A."/>
            <person name="LaButti K."/>
            <person name="Pangilinan J."/>
            <person name="Lipzen A."/>
            <person name="Riley R."/>
            <person name="Andreopoulos W."/>
            <person name="He G."/>
            <person name="Johnson J."/>
            <person name="Nolan M."/>
            <person name="Tritt A."/>
            <person name="Barry K.W."/>
            <person name="Grigoriev I.V."/>
            <person name="Nagy L.G."/>
            <person name="Hibbett D."/>
            <person name="Henrissat B."/>
            <person name="Matheny P.B."/>
            <person name="Labbe J."/>
            <person name="Martin F.M."/>
        </authorList>
    </citation>
    <scope>NUCLEOTIDE SEQUENCE</scope>
    <source>
        <strain evidence="1">HHB10654</strain>
    </source>
</reference>
<proteinExistence type="predicted"/>
<reference evidence="1" key="1">
    <citation type="submission" date="2021-03" db="EMBL/GenBank/DDBJ databases">
        <authorList>
            <consortium name="DOE Joint Genome Institute"/>
            <person name="Ahrendt S."/>
            <person name="Looney B.P."/>
            <person name="Miyauchi S."/>
            <person name="Morin E."/>
            <person name="Drula E."/>
            <person name="Courty P.E."/>
            <person name="Chicoki N."/>
            <person name="Fauchery L."/>
            <person name="Kohler A."/>
            <person name="Kuo A."/>
            <person name="Labutti K."/>
            <person name="Pangilinan J."/>
            <person name="Lipzen A."/>
            <person name="Riley R."/>
            <person name="Andreopoulos W."/>
            <person name="He G."/>
            <person name="Johnson J."/>
            <person name="Barry K.W."/>
            <person name="Grigoriev I.V."/>
            <person name="Nagy L."/>
            <person name="Hibbett D."/>
            <person name="Henrissat B."/>
            <person name="Matheny P.B."/>
            <person name="Labbe J."/>
            <person name="Martin F."/>
        </authorList>
    </citation>
    <scope>NUCLEOTIDE SEQUENCE</scope>
    <source>
        <strain evidence="1">HHB10654</strain>
    </source>
</reference>
<dbReference type="EMBL" id="MU277313">
    <property type="protein sequence ID" value="KAI0055073.1"/>
    <property type="molecule type" value="Genomic_DNA"/>
</dbReference>
<dbReference type="Proteomes" id="UP000814140">
    <property type="component" value="Unassembled WGS sequence"/>
</dbReference>
<organism evidence="1 2">
    <name type="scientific">Artomyces pyxidatus</name>
    <dbReference type="NCBI Taxonomy" id="48021"/>
    <lineage>
        <taxon>Eukaryota</taxon>
        <taxon>Fungi</taxon>
        <taxon>Dikarya</taxon>
        <taxon>Basidiomycota</taxon>
        <taxon>Agaricomycotina</taxon>
        <taxon>Agaricomycetes</taxon>
        <taxon>Russulales</taxon>
        <taxon>Auriscalpiaceae</taxon>
        <taxon>Artomyces</taxon>
    </lineage>
</organism>
<comment type="caution">
    <text evidence="1">The sequence shown here is derived from an EMBL/GenBank/DDBJ whole genome shotgun (WGS) entry which is preliminary data.</text>
</comment>
<accession>A0ACB8SGR6</accession>
<feature type="non-terminal residue" evidence="1">
    <location>
        <position position="1"/>
    </location>
</feature>
<gene>
    <name evidence="1" type="ORF">BV25DRAFT_1790249</name>
</gene>